<dbReference type="EMBL" id="FOLE01000010">
    <property type="protein sequence ID" value="SFC83269.1"/>
    <property type="molecule type" value="Genomic_DNA"/>
</dbReference>
<gene>
    <name evidence="1" type="ORF">SAMN05421780_110135</name>
</gene>
<keyword evidence="2" id="KW-1185">Reference proteome</keyword>
<dbReference type="Proteomes" id="UP000199514">
    <property type="component" value="Unassembled WGS sequence"/>
</dbReference>
<evidence type="ECO:0000313" key="1">
    <source>
        <dbReference type="EMBL" id="SFC83269.1"/>
    </source>
</evidence>
<accession>A0A1I1MD10</accession>
<dbReference type="AlphaFoldDB" id="A0A1I1MD10"/>
<sequence>MIQNNISIRLTPEEFDAVQKALEVINNTLSPYLIQLTPEQRRQLPKMSDKTTPFVEKSLELAKQYPQFVPEIMDVNELKVDFDSVQTLRSLHKPLEKLYDQLSDTILLAGSEAYTASLAYFNNVKSAVAIAEQTTAEAQQVFDELNKRF</sequence>
<dbReference type="RefSeq" id="WP_091515263.1">
    <property type="nucleotide sequence ID" value="NZ_FOLE01000010.1"/>
</dbReference>
<evidence type="ECO:0000313" key="2">
    <source>
        <dbReference type="Proteomes" id="UP000199514"/>
    </source>
</evidence>
<protein>
    <submittedName>
        <fullName evidence="1">Uncharacterized protein</fullName>
    </submittedName>
</protein>
<dbReference type="OrthoDB" id="5952844at2"/>
<reference evidence="1 2" key="1">
    <citation type="submission" date="2016-10" db="EMBL/GenBank/DDBJ databases">
        <authorList>
            <person name="de Groot N.N."/>
        </authorList>
    </citation>
    <scope>NUCLEOTIDE SEQUENCE [LARGE SCALE GENOMIC DNA]</scope>
    <source>
        <strain evidence="1 2">DSM 6793</strain>
    </source>
</reference>
<name>A0A1I1MD10_9BACT</name>
<organism evidence="1 2">
    <name type="scientific">Flexibacter flexilis DSM 6793</name>
    <dbReference type="NCBI Taxonomy" id="927664"/>
    <lineage>
        <taxon>Bacteria</taxon>
        <taxon>Pseudomonadati</taxon>
        <taxon>Bacteroidota</taxon>
        <taxon>Cytophagia</taxon>
        <taxon>Cytophagales</taxon>
        <taxon>Flexibacteraceae</taxon>
        <taxon>Flexibacter</taxon>
    </lineage>
</organism>
<dbReference type="STRING" id="927664.SAMN05421780_110135"/>
<proteinExistence type="predicted"/>